<sequence>MRAFVASVFLLLCAATSASGLPSFPVNALLGKLPSVARNGLTGDSCKNNSDCSDGRKCLLTNTVTEVECADKADTIGCECRKSEMKDCSRSSDCEDGEICVDSSNTSSQPFCFSKKAAAKDDELTPVDGPTAPNASPAAQTSDVCIAARSLAHLSQRDLVYARHRVARVLCDSSGSCATPGHIVLFHGVPMMMTSYCEAVSCVAKIMHVNSPRYTRAVRVPSLTDGLQFTAFAARYQTTTEEHLLATAIRLGL</sequence>
<keyword evidence="1" id="KW-0732">Signal</keyword>
<dbReference type="Proteomes" id="UP000247409">
    <property type="component" value="Unassembled WGS sequence"/>
</dbReference>
<protein>
    <submittedName>
        <fullName evidence="2">Uncharacterized protein</fullName>
    </submittedName>
</protein>
<dbReference type="EMBL" id="NBIV01000133">
    <property type="protein sequence ID" value="PXF43210.1"/>
    <property type="molecule type" value="Genomic_DNA"/>
</dbReference>
<organism evidence="2 3">
    <name type="scientific">Gracilariopsis chorda</name>
    <dbReference type="NCBI Taxonomy" id="448386"/>
    <lineage>
        <taxon>Eukaryota</taxon>
        <taxon>Rhodophyta</taxon>
        <taxon>Florideophyceae</taxon>
        <taxon>Rhodymeniophycidae</taxon>
        <taxon>Gracilariales</taxon>
        <taxon>Gracilariaceae</taxon>
        <taxon>Gracilariopsis</taxon>
    </lineage>
</organism>
<feature type="chain" id="PRO_5016006035" evidence="1">
    <location>
        <begin position="21"/>
        <end position="253"/>
    </location>
</feature>
<feature type="signal peptide" evidence="1">
    <location>
        <begin position="1"/>
        <end position="20"/>
    </location>
</feature>
<gene>
    <name evidence="2" type="ORF">BWQ96_07039</name>
</gene>
<name>A0A2V3IQ05_9FLOR</name>
<accession>A0A2V3IQ05</accession>
<dbReference type="AlphaFoldDB" id="A0A2V3IQ05"/>
<evidence type="ECO:0000313" key="3">
    <source>
        <dbReference type="Proteomes" id="UP000247409"/>
    </source>
</evidence>
<reference evidence="2 3" key="1">
    <citation type="journal article" date="2018" name="Mol. Biol. Evol.">
        <title>Analysis of the draft genome of the red seaweed Gracilariopsis chorda provides insights into genome size evolution in Rhodophyta.</title>
        <authorList>
            <person name="Lee J."/>
            <person name="Yang E.C."/>
            <person name="Graf L."/>
            <person name="Yang J.H."/>
            <person name="Qiu H."/>
            <person name="Zel Zion U."/>
            <person name="Chan C.X."/>
            <person name="Stephens T.G."/>
            <person name="Weber A.P.M."/>
            <person name="Boo G.H."/>
            <person name="Boo S.M."/>
            <person name="Kim K.M."/>
            <person name="Shin Y."/>
            <person name="Jung M."/>
            <person name="Lee S.J."/>
            <person name="Yim H.S."/>
            <person name="Lee J.H."/>
            <person name="Bhattacharya D."/>
            <person name="Yoon H.S."/>
        </authorList>
    </citation>
    <scope>NUCLEOTIDE SEQUENCE [LARGE SCALE GENOMIC DNA]</scope>
    <source>
        <strain evidence="2 3">SKKU-2015</strain>
        <tissue evidence="2">Whole body</tissue>
    </source>
</reference>
<proteinExistence type="predicted"/>
<keyword evidence="3" id="KW-1185">Reference proteome</keyword>
<comment type="caution">
    <text evidence="2">The sequence shown here is derived from an EMBL/GenBank/DDBJ whole genome shotgun (WGS) entry which is preliminary data.</text>
</comment>
<evidence type="ECO:0000313" key="2">
    <source>
        <dbReference type="EMBL" id="PXF43210.1"/>
    </source>
</evidence>
<dbReference type="OrthoDB" id="11290at2763"/>
<evidence type="ECO:0000256" key="1">
    <source>
        <dbReference type="SAM" id="SignalP"/>
    </source>
</evidence>